<keyword evidence="6 9" id="KW-0238">DNA-binding</keyword>
<protein>
    <submittedName>
        <fullName evidence="12">Two-component system response regulator CpxR</fullName>
    </submittedName>
</protein>
<evidence type="ECO:0000259" key="11">
    <source>
        <dbReference type="PROSITE" id="PS51755"/>
    </source>
</evidence>
<evidence type="ECO:0000313" key="13">
    <source>
        <dbReference type="Proteomes" id="UP001254759"/>
    </source>
</evidence>
<dbReference type="InterPro" id="IPR036388">
    <property type="entry name" value="WH-like_DNA-bd_sf"/>
</dbReference>
<keyword evidence="3 8" id="KW-0597">Phosphoprotein</keyword>
<feature type="domain" description="Response regulatory" evidence="10">
    <location>
        <begin position="2"/>
        <end position="115"/>
    </location>
</feature>
<evidence type="ECO:0000256" key="4">
    <source>
        <dbReference type="ARBA" id="ARBA00023012"/>
    </source>
</evidence>
<dbReference type="SMART" id="SM00448">
    <property type="entry name" value="REC"/>
    <property type="match status" value="1"/>
</dbReference>
<dbReference type="CDD" id="cd17623">
    <property type="entry name" value="REC_OmpR_CpxR"/>
    <property type="match status" value="1"/>
</dbReference>
<dbReference type="SUPFAM" id="SSF46894">
    <property type="entry name" value="C-terminal effector domain of the bipartite response regulators"/>
    <property type="match status" value="1"/>
</dbReference>
<dbReference type="Gene3D" id="3.40.50.2300">
    <property type="match status" value="1"/>
</dbReference>
<dbReference type="Pfam" id="PF00486">
    <property type="entry name" value="Trans_reg_C"/>
    <property type="match status" value="1"/>
</dbReference>
<dbReference type="InterPro" id="IPR058124">
    <property type="entry name" value="CpxR-like_REC"/>
</dbReference>
<dbReference type="InterPro" id="IPR011006">
    <property type="entry name" value="CheY-like_superfamily"/>
</dbReference>
<feature type="DNA-binding region" description="OmpR/PhoB-type" evidence="9">
    <location>
        <begin position="127"/>
        <end position="221"/>
    </location>
</feature>
<comment type="caution">
    <text evidence="12">The sequence shown here is derived from an EMBL/GenBank/DDBJ whole genome shotgun (WGS) entry which is preliminary data.</text>
</comment>
<keyword evidence="5" id="KW-0805">Transcription regulation</keyword>
<organism evidence="12 13">
    <name type="scientific">Pseudoxanthomonas sacheonensis</name>
    <dbReference type="NCBI Taxonomy" id="443615"/>
    <lineage>
        <taxon>Bacteria</taxon>
        <taxon>Pseudomonadati</taxon>
        <taxon>Pseudomonadota</taxon>
        <taxon>Gammaproteobacteria</taxon>
        <taxon>Lysobacterales</taxon>
        <taxon>Lysobacteraceae</taxon>
        <taxon>Pseudoxanthomonas</taxon>
    </lineage>
</organism>
<dbReference type="Proteomes" id="UP001254759">
    <property type="component" value="Unassembled WGS sequence"/>
</dbReference>
<keyword evidence="4" id="KW-0902">Two-component regulatory system</keyword>
<dbReference type="Gene3D" id="6.10.250.690">
    <property type="match status" value="1"/>
</dbReference>
<evidence type="ECO:0000256" key="8">
    <source>
        <dbReference type="PROSITE-ProRule" id="PRU00169"/>
    </source>
</evidence>
<dbReference type="SUPFAM" id="SSF52172">
    <property type="entry name" value="CheY-like"/>
    <property type="match status" value="1"/>
</dbReference>
<evidence type="ECO:0000256" key="9">
    <source>
        <dbReference type="PROSITE-ProRule" id="PRU01091"/>
    </source>
</evidence>
<keyword evidence="13" id="KW-1185">Reference proteome</keyword>
<evidence type="ECO:0000256" key="3">
    <source>
        <dbReference type="ARBA" id="ARBA00022553"/>
    </source>
</evidence>
<feature type="modified residue" description="4-aspartylphosphate" evidence="8">
    <location>
        <position position="51"/>
    </location>
</feature>
<evidence type="ECO:0000313" key="12">
    <source>
        <dbReference type="EMBL" id="MDR6842119.1"/>
    </source>
</evidence>
<dbReference type="PANTHER" id="PTHR48111:SF39">
    <property type="entry name" value="TRANSCRIPTIONAL REGULATORY PROTEIN CPXR"/>
    <property type="match status" value="1"/>
</dbReference>
<dbReference type="InterPro" id="IPR016032">
    <property type="entry name" value="Sig_transdc_resp-reg_C-effctor"/>
</dbReference>
<dbReference type="SMART" id="SM00862">
    <property type="entry name" value="Trans_reg_C"/>
    <property type="match status" value="1"/>
</dbReference>
<reference evidence="12 13" key="1">
    <citation type="submission" date="2023-07" db="EMBL/GenBank/DDBJ databases">
        <title>Sorghum-associated microbial communities from plants grown in Nebraska, USA.</title>
        <authorList>
            <person name="Schachtman D."/>
        </authorList>
    </citation>
    <scope>NUCLEOTIDE SEQUENCE [LARGE SCALE GENOMIC DNA]</scope>
    <source>
        <strain evidence="12 13">BE107</strain>
    </source>
</reference>
<evidence type="ECO:0000256" key="5">
    <source>
        <dbReference type="ARBA" id="ARBA00023015"/>
    </source>
</evidence>
<gene>
    <name evidence="12" type="ORF">J2W94_002404</name>
</gene>
<dbReference type="PROSITE" id="PS51755">
    <property type="entry name" value="OMPR_PHOB"/>
    <property type="match status" value="1"/>
</dbReference>
<evidence type="ECO:0000256" key="2">
    <source>
        <dbReference type="ARBA" id="ARBA00022490"/>
    </source>
</evidence>
<feature type="domain" description="OmpR/PhoB-type" evidence="11">
    <location>
        <begin position="127"/>
        <end position="221"/>
    </location>
</feature>
<dbReference type="InterPro" id="IPR001789">
    <property type="entry name" value="Sig_transdc_resp-reg_receiver"/>
</dbReference>
<evidence type="ECO:0000256" key="1">
    <source>
        <dbReference type="ARBA" id="ARBA00004496"/>
    </source>
</evidence>
<keyword evidence="7" id="KW-0804">Transcription</keyword>
<evidence type="ECO:0000256" key="6">
    <source>
        <dbReference type="ARBA" id="ARBA00023125"/>
    </source>
</evidence>
<dbReference type="InterPro" id="IPR039420">
    <property type="entry name" value="WalR-like"/>
</dbReference>
<name>A0ABU1RVH7_9GAMM</name>
<sequence length="223" mass="25118">MKVLLIDDDSELCDLLETYLVQDGFDVEVMNRFDENRWAKLADEIGFVVLDVGLPGKNGFEVLRYLRGTSKVPILMLTARGEDVDRIIGLEMGADDYLPKPCNPRELSARIRAIQRRVDGPQTTTKDRYLSVSGVDLDAGTRSVKRGSSSIQLTSTEFNVLERLMQRAGDVVSKEELTRDVLGRRMSSYDRAVDMHISSIRRKIGEGLVCTVRGVGYQFLLRK</sequence>
<evidence type="ECO:0000259" key="10">
    <source>
        <dbReference type="PROSITE" id="PS50110"/>
    </source>
</evidence>
<proteinExistence type="predicted"/>
<dbReference type="RefSeq" id="WP_310093553.1">
    <property type="nucleotide sequence ID" value="NZ_JAVDTT010000002.1"/>
</dbReference>
<dbReference type="EMBL" id="JAVDTT010000002">
    <property type="protein sequence ID" value="MDR6842119.1"/>
    <property type="molecule type" value="Genomic_DNA"/>
</dbReference>
<accession>A0ABU1RVH7</accession>
<keyword evidence="2" id="KW-0963">Cytoplasm</keyword>
<dbReference type="PANTHER" id="PTHR48111">
    <property type="entry name" value="REGULATOR OF RPOS"/>
    <property type="match status" value="1"/>
</dbReference>
<dbReference type="Pfam" id="PF00072">
    <property type="entry name" value="Response_reg"/>
    <property type="match status" value="1"/>
</dbReference>
<dbReference type="CDD" id="cd00383">
    <property type="entry name" value="trans_reg_C"/>
    <property type="match status" value="1"/>
</dbReference>
<dbReference type="InterPro" id="IPR001867">
    <property type="entry name" value="OmpR/PhoB-type_DNA-bd"/>
</dbReference>
<evidence type="ECO:0000256" key="7">
    <source>
        <dbReference type="ARBA" id="ARBA00023163"/>
    </source>
</evidence>
<comment type="subcellular location">
    <subcellularLocation>
        <location evidence="1">Cytoplasm</location>
    </subcellularLocation>
</comment>
<dbReference type="Gene3D" id="1.10.10.10">
    <property type="entry name" value="Winged helix-like DNA-binding domain superfamily/Winged helix DNA-binding domain"/>
    <property type="match status" value="1"/>
</dbReference>
<dbReference type="PROSITE" id="PS50110">
    <property type="entry name" value="RESPONSE_REGULATORY"/>
    <property type="match status" value="1"/>
</dbReference>